<dbReference type="InterPro" id="IPR032710">
    <property type="entry name" value="NTF2-like_dom_sf"/>
</dbReference>
<evidence type="ECO:0000313" key="2">
    <source>
        <dbReference type="EMBL" id="CAB4954190.1"/>
    </source>
</evidence>
<dbReference type="EMBL" id="CAFBMW010000026">
    <property type="protein sequence ID" value="CAB4954190.1"/>
    <property type="molecule type" value="Genomic_DNA"/>
</dbReference>
<dbReference type="Pfam" id="PF14534">
    <property type="entry name" value="DUF4440"/>
    <property type="match status" value="1"/>
</dbReference>
<organism evidence="2">
    <name type="scientific">freshwater metagenome</name>
    <dbReference type="NCBI Taxonomy" id="449393"/>
    <lineage>
        <taxon>unclassified sequences</taxon>
        <taxon>metagenomes</taxon>
        <taxon>ecological metagenomes</taxon>
    </lineage>
</organism>
<accession>A0A6J7KDM5</accession>
<dbReference type="InterPro" id="IPR027843">
    <property type="entry name" value="DUF4440"/>
</dbReference>
<proteinExistence type="predicted"/>
<reference evidence="2" key="1">
    <citation type="submission" date="2020-05" db="EMBL/GenBank/DDBJ databases">
        <authorList>
            <person name="Chiriac C."/>
            <person name="Salcher M."/>
            <person name="Ghai R."/>
            <person name="Kavagutti S V."/>
        </authorList>
    </citation>
    <scope>NUCLEOTIDE SEQUENCE</scope>
</reference>
<gene>
    <name evidence="2" type="ORF">UFOPK3662_02752</name>
</gene>
<protein>
    <submittedName>
        <fullName evidence="2">Unannotated protein</fullName>
    </submittedName>
</protein>
<dbReference type="SUPFAM" id="SSF54427">
    <property type="entry name" value="NTF2-like"/>
    <property type="match status" value="1"/>
</dbReference>
<evidence type="ECO:0000259" key="1">
    <source>
        <dbReference type="Pfam" id="PF14534"/>
    </source>
</evidence>
<sequence length="125" mass="13177">MDDRAAVINAAEARAAALARGDAGDLLALLHPGFRWTTHTGQVFDRAEYVARNTGGTTVWRSQSLVDPSVVVVGDTAVLHAEVADVVLAADGEPETFRMPMTQVWVRDGGGWLCLAGHAGPRLAG</sequence>
<feature type="domain" description="DUF4440" evidence="1">
    <location>
        <begin position="10"/>
        <end position="113"/>
    </location>
</feature>
<name>A0A6J7KDM5_9ZZZZ</name>
<dbReference type="AlphaFoldDB" id="A0A6J7KDM5"/>
<dbReference type="Gene3D" id="3.10.450.50">
    <property type="match status" value="1"/>
</dbReference>